<dbReference type="Gene3D" id="2.60.11.10">
    <property type="entry name" value="Cytochrome c oxidase, subunit Vb"/>
    <property type="match status" value="1"/>
</dbReference>
<dbReference type="EMBL" id="LNZH02000072">
    <property type="protein sequence ID" value="OCB91686.1"/>
    <property type="molecule type" value="Genomic_DNA"/>
</dbReference>
<dbReference type="SUPFAM" id="SSF57802">
    <property type="entry name" value="Rubredoxin-like"/>
    <property type="match status" value="1"/>
</dbReference>
<dbReference type="CDD" id="cd00924">
    <property type="entry name" value="Cyt_c_Oxidase_Vb"/>
    <property type="match status" value="1"/>
</dbReference>
<dbReference type="Proteomes" id="UP000757232">
    <property type="component" value="Unassembled WGS sequence"/>
</dbReference>
<accession>A0A9Q5I542</accession>
<dbReference type="Gene3D" id="3.30.1540.10">
    <property type="entry name" value="formyl-coa transferase, domain 3"/>
    <property type="match status" value="1"/>
</dbReference>
<dbReference type="GO" id="GO:0006123">
    <property type="term" value="P:mitochondrial electron transport, cytochrome c to oxygen"/>
    <property type="evidence" value="ECO:0007669"/>
    <property type="project" value="InterPro"/>
</dbReference>
<name>A0A9Q5I542_SANBA</name>
<dbReference type="Gene3D" id="3.40.50.10540">
    <property type="entry name" value="Crotonobetainyl-coa:carnitine coa-transferase, domain 1"/>
    <property type="match status" value="1"/>
</dbReference>
<dbReference type="PANTHER" id="PTHR48228">
    <property type="entry name" value="SUCCINYL-COA--D-CITRAMALATE COA-TRANSFERASE"/>
    <property type="match status" value="1"/>
</dbReference>
<organism evidence="4 5">
    <name type="scientific">Sanghuangporus baumii</name>
    <name type="common">Phellinus baumii</name>
    <dbReference type="NCBI Taxonomy" id="108892"/>
    <lineage>
        <taxon>Eukaryota</taxon>
        <taxon>Fungi</taxon>
        <taxon>Dikarya</taxon>
        <taxon>Basidiomycota</taxon>
        <taxon>Agaricomycotina</taxon>
        <taxon>Agaricomycetes</taxon>
        <taxon>Hymenochaetales</taxon>
        <taxon>Hymenochaetaceae</taxon>
        <taxon>Sanghuangporus</taxon>
    </lineage>
</organism>
<dbReference type="Pfam" id="PF01215">
    <property type="entry name" value="COX5B"/>
    <property type="match status" value="1"/>
</dbReference>
<dbReference type="OrthoDB" id="16747at2759"/>
<feature type="binding site" evidence="2">
    <location>
        <position position="560"/>
    </location>
    <ligand>
        <name>Zn(2+)</name>
        <dbReference type="ChEBI" id="CHEBI:29105"/>
    </ligand>
</feature>
<evidence type="ECO:0000313" key="4">
    <source>
        <dbReference type="EMBL" id="OCB91686.1"/>
    </source>
</evidence>
<dbReference type="GO" id="GO:0003824">
    <property type="term" value="F:catalytic activity"/>
    <property type="evidence" value="ECO:0007669"/>
    <property type="project" value="InterPro"/>
</dbReference>
<feature type="binding site" evidence="2">
    <location>
        <position position="557"/>
    </location>
    <ligand>
        <name>Zn(2+)</name>
        <dbReference type="ChEBI" id="CHEBI:29105"/>
    </ligand>
</feature>
<dbReference type="PROSITE" id="PS51359">
    <property type="entry name" value="COX5B_2"/>
    <property type="match status" value="1"/>
</dbReference>
<dbReference type="AlphaFoldDB" id="A0A9Q5I542"/>
<keyword evidence="5" id="KW-1185">Reference proteome</keyword>
<dbReference type="GO" id="GO:0005740">
    <property type="term" value="C:mitochondrial envelope"/>
    <property type="evidence" value="ECO:0007669"/>
    <property type="project" value="InterPro"/>
</dbReference>
<dbReference type="GO" id="GO:0045277">
    <property type="term" value="C:respiratory chain complex IV"/>
    <property type="evidence" value="ECO:0007669"/>
    <property type="project" value="InterPro"/>
</dbReference>
<gene>
    <name evidence="4" type="ORF">A7U60_g1038</name>
</gene>
<keyword evidence="2" id="KW-0862">Zinc</keyword>
<dbReference type="InterPro" id="IPR002124">
    <property type="entry name" value="Cyt_c_oxidase_su5b"/>
</dbReference>
<dbReference type="InterPro" id="IPR023606">
    <property type="entry name" value="CoA-Trfase_III_dom_1_sf"/>
</dbReference>
<evidence type="ECO:0000256" key="1">
    <source>
        <dbReference type="ARBA" id="ARBA00008383"/>
    </source>
</evidence>
<dbReference type="InterPro" id="IPR044855">
    <property type="entry name" value="CoA-Trfase_III_dom3_sf"/>
</dbReference>
<comment type="similarity">
    <text evidence="1">Belongs to the CoA-transferase III family.</text>
</comment>
<dbReference type="PANTHER" id="PTHR48228:SF5">
    <property type="entry name" value="ALPHA-METHYLACYL-COA RACEMASE"/>
    <property type="match status" value="1"/>
</dbReference>
<keyword evidence="2" id="KW-0479">Metal-binding</keyword>
<evidence type="ECO:0000313" key="5">
    <source>
        <dbReference type="Proteomes" id="UP000757232"/>
    </source>
</evidence>
<feature type="region of interest" description="Disordered" evidence="3">
    <location>
        <begin position="453"/>
        <end position="477"/>
    </location>
</feature>
<evidence type="ECO:0000256" key="3">
    <source>
        <dbReference type="SAM" id="MobiDB-lite"/>
    </source>
</evidence>
<dbReference type="InterPro" id="IPR036972">
    <property type="entry name" value="Cyt_c_oxidase_su5b_sf"/>
</dbReference>
<dbReference type="InterPro" id="IPR050509">
    <property type="entry name" value="CoA-transferase_III"/>
</dbReference>
<protein>
    <submittedName>
        <fullName evidence="4">CoA-transferase family III</fullName>
    </submittedName>
</protein>
<reference evidence="4" key="1">
    <citation type="submission" date="2016-06" db="EMBL/GenBank/DDBJ databases">
        <title>Draft Genome sequence of the fungus Inonotus baumii.</title>
        <authorList>
            <person name="Zhu H."/>
            <person name="Lin W."/>
        </authorList>
    </citation>
    <scope>NUCLEOTIDE SEQUENCE</scope>
    <source>
        <strain evidence="4">821</strain>
    </source>
</reference>
<dbReference type="InterPro" id="IPR003673">
    <property type="entry name" value="CoA-Trfase_fam_III"/>
</dbReference>
<sequence>MILADFGASVTRIDRVGQSTSTDVLSRGKRSISIDAKVPAGRELLLRLIAKADVLIDPFRPGVLEKLGLGPNVFLNEDTGRNKGVIYARLYGFTRTGPWRDMAGHDINYLALSGVLAMLPGQDKPTFPLNLLADFAGGGLTCALGILLALQSRNATGKGQVVETDMVSGARYVGSFPLLHYLIPNNPTFGNGKGKENGRGTKLLDGGAPFYNVYTCKDGRWMSVGCLEPQFFNAFIGTFVEALSKAYLEEQGEWRPTMEMRTDEKAWVRLRAFLEQGFKTKSRDEWAEVFHGTDACCVPVLSPEEAAKAAGSSIPSPHPFLSQTPTNSPREFDVLKPGQHSEDILNELRISGEELITLYRSGAVGKAEAKLVEPFEPAIPEKSKQQFPDPCQSEARHHQHQAILLLSSRLDQREKPDAMQRALTALRPLARNQARSLPSRAVALRSFSTTPRALAGDHHAPVPSPQFYGPDNTPPERIPTDEEQATGLERIQLLGKMEGIDVFDMRALDSSRLGTMADPIKVPTFFPERLIGCTGSPADSHDIVWIAANTASPRHRCTECGSVYTLDYQGTEEDAHSH</sequence>
<proteinExistence type="inferred from homology"/>
<dbReference type="Pfam" id="PF02515">
    <property type="entry name" value="CoA_transf_3"/>
    <property type="match status" value="1"/>
</dbReference>
<evidence type="ECO:0000256" key="2">
    <source>
        <dbReference type="PIRSR" id="PIRSR602124-2"/>
    </source>
</evidence>
<feature type="binding site" evidence="2">
    <location>
        <position position="541"/>
    </location>
    <ligand>
        <name>Zn(2+)</name>
        <dbReference type="ChEBI" id="CHEBI:29105"/>
    </ligand>
</feature>
<dbReference type="GO" id="GO:0046872">
    <property type="term" value="F:metal ion binding"/>
    <property type="evidence" value="ECO:0007669"/>
    <property type="project" value="UniProtKB-KW"/>
</dbReference>
<comment type="caution">
    <text evidence="4">The sequence shown here is derived from an EMBL/GenBank/DDBJ whole genome shotgun (WGS) entry which is preliminary data.</text>
</comment>
<dbReference type="SUPFAM" id="SSF89796">
    <property type="entry name" value="CoA-transferase family III (CaiB/BaiF)"/>
    <property type="match status" value="1"/>
</dbReference>
<feature type="binding site" evidence="2">
    <location>
        <position position="533"/>
    </location>
    <ligand>
        <name>Zn(2+)</name>
        <dbReference type="ChEBI" id="CHEBI:29105"/>
    </ligand>
</feature>